<sequence>MDLERPIYWPGSGQTKVDGTPISPTEPPFTADAMKQFKLELDPNKRYETDIGFVTPKRAEFDVLLVPQGEQVGVCMECVVSGDVSKRD</sequence>
<protein>
    <recommendedName>
        <fullName evidence="4">Restriction endonuclease domain-containing protein</fullName>
    </recommendedName>
</protein>
<name>A0ABS8E0F6_9ACTN</name>
<reference evidence="2 3" key="1">
    <citation type="submission" date="2021-08" db="EMBL/GenBank/DDBJ databases">
        <title>Genomic Architecture of Streptomyces flavotricini NGL1 and Streptomyces erythrochromogenes HMS4 With Differential Plant Beneficial attributes and laccase production capabilities.</title>
        <authorList>
            <person name="Salwan R."/>
            <person name="Kaur R."/>
            <person name="Sharma V."/>
        </authorList>
    </citation>
    <scope>NUCLEOTIDE SEQUENCE [LARGE SCALE GENOMIC DNA]</scope>
    <source>
        <strain evidence="2 3">NGL1</strain>
    </source>
</reference>
<evidence type="ECO:0008006" key="4">
    <source>
        <dbReference type="Google" id="ProtNLM"/>
    </source>
</evidence>
<evidence type="ECO:0000256" key="1">
    <source>
        <dbReference type="SAM" id="MobiDB-lite"/>
    </source>
</evidence>
<organism evidence="2 3">
    <name type="scientific">Streptomyces flavotricini</name>
    <dbReference type="NCBI Taxonomy" id="66888"/>
    <lineage>
        <taxon>Bacteria</taxon>
        <taxon>Bacillati</taxon>
        <taxon>Actinomycetota</taxon>
        <taxon>Actinomycetes</taxon>
        <taxon>Kitasatosporales</taxon>
        <taxon>Streptomycetaceae</taxon>
        <taxon>Streptomyces</taxon>
    </lineage>
</organism>
<evidence type="ECO:0000313" key="2">
    <source>
        <dbReference type="EMBL" id="MCC0094433.1"/>
    </source>
</evidence>
<evidence type="ECO:0000313" key="3">
    <source>
        <dbReference type="Proteomes" id="UP001520654"/>
    </source>
</evidence>
<feature type="region of interest" description="Disordered" evidence="1">
    <location>
        <begin position="1"/>
        <end position="23"/>
    </location>
</feature>
<comment type="caution">
    <text evidence="2">The sequence shown here is derived from an EMBL/GenBank/DDBJ whole genome shotgun (WGS) entry which is preliminary data.</text>
</comment>
<dbReference type="RefSeq" id="WP_229334997.1">
    <property type="nucleotide sequence ID" value="NZ_JAINUL010000001.1"/>
</dbReference>
<proteinExistence type="predicted"/>
<dbReference type="Proteomes" id="UP001520654">
    <property type="component" value="Unassembled WGS sequence"/>
</dbReference>
<keyword evidence="3" id="KW-1185">Reference proteome</keyword>
<accession>A0ABS8E0F6</accession>
<gene>
    <name evidence="2" type="ORF">K7B10_06450</name>
</gene>
<dbReference type="EMBL" id="JAINUL010000001">
    <property type="protein sequence ID" value="MCC0094433.1"/>
    <property type="molecule type" value="Genomic_DNA"/>
</dbReference>